<name>A0A6C0AUN3_9ZZZZ</name>
<evidence type="ECO:0000313" key="1">
    <source>
        <dbReference type="EMBL" id="QHS83659.1"/>
    </source>
</evidence>
<protein>
    <recommendedName>
        <fullName evidence="2">MYM-type domain-containing protein</fullName>
    </recommendedName>
</protein>
<accession>A0A6C0AUN3</accession>
<dbReference type="AlphaFoldDB" id="A0A6C0AUN3"/>
<proteinExistence type="predicted"/>
<dbReference type="EMBL" id="MN738761">
    <property type="protein sequence ID" value="QHS83659.1"/>
    <property type="molecule type" value="Genomic_DNA"/>
</dbReference>
<evidence type="ECO:0008006" key="2">
    <source>
        <dbReference type="Google" id="ProtNLM"/>
    </source>
</evidence>
<reference evidence="1" key="1">
    <citation type="journal article" date="2020" name="Nature">
        <title>Giant virus diversity and host interactions through global metagenomics.</title>
        <authorList>
            <person name="Schulz F."/>
            <person name="Roux S."/>
            <person name="Paez-Espino D."/>
            <person name="Jungbluth S."/>
            <person name="Walsh D.A."/>
            <person name="Denef V.J."/>
            <person name="McMahon K.D."/>
            <person name="Konstantinidis K.T."/>
            <person name="Eloe-Fadrosh E.A."/>
            <person name="Kyrpides N.C."/>
            <person name="Woyke T."/>
        </authorList>
    </citation>
    <scope>NUCLEOTIDE SEQUENCE</scope>
    <source>
        <strain evidence="1">GVMAG-S-ERX555961-36</strain>
    </source>
</reference>
<sequence length="277" mass="31331">MQTVKKRGKSNQKFITQDALPKLSDAVLSAEALPSNLILHLKKIPDIEYNIESSESFRTETILKYEPTLSTPTAYDPINGCCSYVETSADITDIVTEGEEEGDKLCWWCCHSYNNKTLKLPIRKNSDGVYECVGNFCSPECTCAYIMDSGSRYGDKWKEYELLHQMIEVTNKIKPAPKRELLKVFGGTLDINQFRCNKTYTLIYPPMVSLKLQMDDTPSDNINDEESSSFLTNSSNLKIGQLNLENVDAHIPDKNTVKKKGKIINGSLDRFWGNIET</sequence>
<organism evidence="1">
    <name type="scientific">viral metagenome</name>
    <dbReference type="NCBI Taxonomy" id="1070528"/>
    <lineage>
        <taxon>unclassified sequences</taxon>
        <taxon>metagenomes</taxon>
        <taxon>organismal metagenomes</taxon>
    </lineage>
</organism>